<dbReference type="KEGG" id="mey:TM49_21240"/>
<dbReference type="Pfam" id="PF02190">
    <property type="entry name" value="LON_substr_bdg"/>
    <property type="match status" value="1"/>
</dbReference>
<evidence type="ECO:0000259" key="1">
    <source>
        <dbReference type="PROSITE" id="PS51787"/>
    </source>
</evidence>
<gene>
    <name evidence="2" type="ORF">TM49_21240</name>
</gene>
<dbReference type="EMBL" id="CP010803">
    <property type="protein sequence ID" value="AJY47626.1"/>
    <property type="molecule type" value="Genomic_DNA"/>
</dbReference>
<dbReference type="AlphaFoldDB" id="A0A0D5LU87"/>
<name>A0A0D5LU87_MAREN</name>
<dbReference type="SUPFAM" id="SSF88697">
    <property type="entry name" value="PUA domain-like"/>
    <property type="match status" value="1"/>
</dbReference>
<dbReference type="Proteomes" id="UP000032611">
    <property type="component" value="Chromosome"/>
</dbReference>
<proteinExistence type="predicted"/>
<accession>A0A0D5LU87</accession>
<dbReference type="HOGENOM" id="CLU_048359_2_1_5"/>
<dbReference type="PANTHER" id="PTHR46732">
    <property type="entry name" value="ATP-DEPENDENT PROTEASE LA (LON) DOMAIN PROTEIN"/>
    <property type="match status" value="1"/>
</dbReference>
<dbReference type="OrthoDB" id="9806457at2"/>
<protein>
    <submittedName>
        <fullName evidence="2">Peptidase S16</fullName>
    </submittedName>
</protein>
<dbReference type="PANTHER" id="PTHR46732:SF8">
    <property type="entry name" value="ATP-DEPENDENT PROTEASE LA (LON) DOMAIN PROTEIN"/>
    <property type="match status" value="1"/>
</dbReference>
<keyword evidence="3" id="KW-1185">Reference proteome</keyword>
<feature type="domain" description="Lon N-terminal" evidence="1">
    <location>
        <begin position="18"/>
        <end position="212"/>
    </location>
</feature>
<dbReference type="SMART" id="SM00464">
    <property type="entry name" value="LON"/>
    <property type="match status" value="1"/>
</dbReference>
<dbReference type="PROSITE" id="PS51787">
    <property type="entry name" value="LON_N"/>
    <property type="match status" value="1"/>
</dbReference>
<dbReference type="InterPro" id="IPR015947">
    <property type="entry name" value="PUA-like_sf"/>
</dbReference>
<dbReference type="STRING" id="1486262.TM49_21240"/>
<reference evidence="2 3" key="1">
    <citation type="journal article" date="2015" name="Genome Announc.">
        <title>Complete genome sequence of Martelella endophytica YC6887, which has antifungal activity associated with a halophyte.</title>
        <authorList>
            <person name="Khan A."/>
            <person name="Khan H."/>
            <person name="Chung E.J."/>
            <person name="Hossain M.T."/>
            <person name="Chung Y.R."/>
        </authorList>
    </citation>
    <scope>NUCLEOTIDE SEQUENCE [LARGE SCALE GENOMIC DNA]</scope>
    <source>
        <strain evidence="2">YC6887</strain>
    </source>
</reference>
<sequence>MQVGNQRYLSRKDLPETVPVFPLTGGLLLPLGQLPLNIFEPRYLAMIDQALSGNRLVAMVQPAHHDPTLDVNALTPLSGIGCLGRITSFAETGDGRYLVALTGICRMRLIEEVRTTKPFRSFEIAPFLTDLNAEQQDDTVDRAGLLAAFRAYLDSEGLETEWEHIEQASNLMLVNSLSMMAPFGPAEKQALLEAPDLKTRAELFVAIIEFALAGDPGDRLQ</sequence>
<organism evidence="2 3">
    <name type="scientific">Martelella endophytica</name>
    <dbReference type="NCBI Taxonomy" id="1486262"/>
    <lineage>
        <taxon>Bacteria</taxon>
        <taxon>Pseudomonadati</taxon>
        <taxon>Pseudomonadota</taxon>
        <taxon>Alphaproteobacteria</taxon>
        <taxon>Hyphomicrobiales</taxon>
        <taxon>Aurantimonadaceae</taxon>
        <taxon>Martelella</taxon>
    </lineage>
</organism>
<dbReference type="PATRIC" id="fig|1486262.3.peg.4390"/>
<dbReference type="Gene3D" id="2.30.130.40">
    <property type="entry name" value="LON domain-like"/>
    <property type="match status" value="1"/>
</dbReference>
<evidence type="ECO:0000313" key="3">
    <source>
        <dbReference type="Proteomes" id="UP000032611"/>
    </source>
</evidence>
<evidence type="ECO:0000313" key="2">
    <source>
        <dbReference type="EMBL" id="AJY47626.1"/>
    </source>
</evidence>
<dbReference type="InterPro" id="IPR003111">
    <property type="entry name" value="Lon_prtase_N"/>
</dbReference>
<dbReference type="InterPro" id="IPR046336">
    <property type="entry name" value="Lon_prtase_N_sf"/>
</dbReference>